<evidence type="ECO:0000313" key="3">
    <source>
        <dbReference type="Proteomes" id="UP000267464"/>
    </source>
</evidence>
<protein>
    <submittedName>
        <fullName evidence="2">DUF4123 domain-containing protein</fullName>
    </submittedName>
</protein>
<evidence type="ECO:0000313" key="2">
    <source>
        <dbReference type="EMBL" id="RQP23753.1"/>
    </source>
</evidence>
<dbReference type="RefSeq" id="WP_124541479.1">
    <property type="nucleotide sequence ID" value="NZ_QUSW01000004.1"/>
</dbReference>
<accession>A0A3N7HPX4</accession>
<dbReference type="EMBL" id="QUSW01000004">
    <property type="protein sequence ID" value="RQP23753.1"/>
    <property type="molecule type" value="Genomic_DNA"/>
</dbReference>
<feature type="domain" description="DUF4123" evidence="1">
    <location>
        <begin position="16"/>
        <end position="136"/>
    </location>
</feature>
<gene>
    <name evidence="2" type="ORF">DZC73_16650</name>
</gene>
<dbReference type="AlphaFoldDB" id="A0A3N7HPX4"/>
<evidence type="ECO:0000259" key="1">
    <source>
        <dbReference type="Pfam" id="PF13503"/>
    </source>
</evidence>
<dbReference type="Proteomes" id="UP000267464">
    <property type="component" value="Unassembled WGS sequence"/>
</dbReference>
<comment type="caution">
    <text evidence="2">The sequence shown here is derived from an EMBL/GenBank/DDBJ whole genome shotgun (WGS) entry which is preliminary data.</text>
</comment>
<dbReference type="InterPro" id="IPR025391">
    <property type="entry name" value="DUF4123"/>
</dbReference>
<organism evidence="2 3">
    <name type="scientific">Piscinibacter terrae</name>
    <dbReference type="NCBI Taxonomy" id="2496871"/>
    <lineage>
        <taxon>Bacteria</taxon>
        <taxon>Pseudomonadati</taxon>
        <taxon>Pseudomonadota</taxon>
        <taxon>Betaproteobacteria</taxon>
        <taxon>Burkholderiales</taxon>
        <taxon>Sphaerotilaceae</taxon>
        <taxon>Piscinibacter</taxon>
    </lineage>
</organism>
<sequence>MSTSFRSDAVLAARRYALLDGALLKGFSQQTRRHWLLAAGVSLFGDDADAAATEVGPLLFELNAGADADEFPLGMVDDTMGMCAGSVVESELPGVDLAKRLSRFLDVRLDDGSMMVMRFFDPRVLPAWLEVLPDQYKAELGSVVSRWLYRDHSLEMRSWCFDLQEPTSAQFPWAVAAQDEQRLMDRCLPYTVIARFSKEDPQALRKVPLNQQYSFFSQQIERCRSRGLESMGDIEVYCGLAIEVGQAFDETAAFGRCLAEVNAGCSLGEALSRLDDNDWATMRCEK</sequence>
<name>A0A3N7HPX4_9BURK</name>
<proteinExistence type="predicted"/>
<reference evidence="2 3" key="1">
    <citation type="submission" date="2018-08" db="EMBL/GenBank/DDBJ databases">
        <authorList>
            <person name="Khan S.A."/>
            <person name="Jeon C.O."/>
            <person name="Chun B.H."/>
            <person name="Jeong S.E."/>
        </authorList>
    </citation>
    <scope>NUCLEOTIDE SEQUENCE [LARGE SCALE GENOMIC DNA]</scope>
    <source>
        <strain evidence="2 3">S-16</strain>
    </source>
</reference>
<dbReference type="OrthoDB" id="8995541at2"/>
<dbReference type="Pfam" id="PF13503">
    <property type="entry name" value="DUF4123"/>
    <property type="match status" value="1"/>
</dbReference>
<keyword evidence="3" id="KW-1185">Reference proteome</keyword>
<reference evidence="2 3" key="2">
    <citation type="submission" date="2018-12" db="EMBL/GenBank/DDBJ databases">
        <title>Rhizobacter gummiphilus sp. nov., a rubber-degrading bacterium isolated from the soil of a botanical garden in Japan.</title>
        <authorList>
            <person name="Shunsuke S.S."/>
        </authorList>
    </citation>
    <scope>NUCLEOTIDE SEQUENCE [LARGE SCALE GENOMIC DNA]</scope>
    <source>
        <strain evidence="2 3">S-16</strain>
    </source>
</reference>